<reference evidence="1 2" key="2">
    <citation type="journal article" date="2016" name="Genome Announc.">
        <title>Draft Genome Sequence of a Biocontrol Rhizobacterium, Chryseobacterium kwangjuense Strain KJ1R5, Isolated from Pepper (Capsicum annuum).</title>
        <authorList>
            <person name="Jeong J.J."/>
            <person name="Park H."/>
            <person name="Park B.H."/>
            <person name="Mannaa M."/>
            <person name="Sang M.K."/>
            <person name="Choi I.G."/>
            <person name="Kim K.D."/>
        </authorList>
    </citation>
    <scope>NUCLEOTIDE SEQUENCE [LARGE SCALE GENOMIC DNA]</scope>
    <source>
        <strain evidence="1 2">KJ1R5</strain>
    </source>
</reference>
<proteinExistence type="predicted"/>
<organism evidence="1 2">
    <name type="scientific">Chryseobacterium kwangjuense</name>
    <dbReference type="NCBI Taxonomy" id="267125"/>
    <lineage>
        <taxon>Bacteria</taxon>
        <taxon>Pseudomonadati</taxon>
        <taxon>Bacteroidota</taxon>
        <taxon>Flavobacteriia</taxon>
        <taxon>Flavobacteriales</taxon>
        <taxon>Weeksellaceae</taxon>
        <taxon>Chryseobacterium group</taxon>
        <taxon>Chryseobacterium</taxon>
    </lineage>
</organism>
<reference evidence="2" key="1">
    <citation type="submission" date="2015-12" db="EMBL/GenBank/DDBJ databases">
        <title>Genome sequence of a biocontrol rhizobacterium Chryseobacterium kwangjuense strain KJ1R5 isolated from pepper (Capsicum annuum L.).</title>
        <authorList>
            <person name="Jeong J.-J."/>
            <person name="Park H."/>
            <person name="Mannaa M."/>
            <person name="Sang M.K."/>
            <person name="Choi I.-G."/>
            <person name="Kim K.D."/>
        </authorList>
    </citation>
    <scope>NUCLEOTIDE SEQUENCE [LARGE SCALE GENOMIC DNA]</scope>
    <source>
        <strain evidence="2">KJ1R5</strain>
    </source>
</reference>
<gene>
    <name evidence="1" type="ORF">AU378_00300</name>
</gene>
<sequence length="61" mass="7195">MGEGLQWFCSLSGLCVLTLFYEKLCYEKLFFNDDFKENWFYVDNLAGGYVRINQSEKSGNY</sequence>
<evidence type="ECO:0000313" key="2">
    <source>
        <dbReference type="Proteomes" id="UP000070513"/>
    </source>
</evidence>
<comment type="caution">
    <text evidence="1">The sequence shown here is derived from an EMBL/GenBank/DDBJ whole genome shotgun (WGS) entry which is preliminary data.</text>
</comment>
<protein>
    <submittedName>
        <fullName evidence="1">Uncharacterized protein</fullName>
    </submittedName>
</protein>
<dbReference type="Proteomes" id="UP000070513">
    <property type="component" value="Unassembled WGS sequence"/>
</dbReference>
<dbReference type="AlphaFoldDB" id="A0A135WH96"/>
<dbReference type="EMBL" id="LPUR01000001">
    <property type="protein sequence ID" value="KXH84240.1"/>
    <property type="molecule type" value="Genomic_DNA"/>
</dbReference>
<evidence type="ECO:0000313" key="1">
    <source>
        <dbReference type="EMBL" id="KXH84240.1"/>
    </source>
</evidence>
<accession>A0A135WH96</accession>
<name>A0A135WH96_9FLAO</name>